<dbReference type="Gene3D" id="3.40.190.10">
    <property type="entry name" value="Periplasmic binding protein-like II"/>
    <property type="match status" value="2"/>
</dbReference>
<protein>
    <submittedName>
        <fullName evidence="6">Transcriptional regulator</fullName>
    </submittedName>
</protein>
<dbReference type="InterPro" id="IPR036390">
    <property type="entry name" value="WH_DNA-bd_sf"/>
</dbReference>
<dbReference type="PRINTS" id="PR00039">
    <property type="entry name" value="HTHLYSR"/>
</dbReference>
<evidence type="ECO:0000313" key="7">
    <source>
        <dbReference type="Proteomes" id="UP000646745"/>
    </source>
</evidence>
<accession>A0ABQ3DM88</accession>
<dbReference type="InterPro" id="IPR036388">
    <property type="entry name" value="WH-like_DNA-bd_sf"/>
</dbReference>
<keyword evidence="3" id="KW-0238">DNA-binding</keyword>
<dbReference type="SUPFAM" id="SSF46785">
    <property type="entry name" value="Winged helix' DNA-binding domain"/>
    <property type="match status" value="1"/>
</dbReference>
<keyword evidence="7" id="KW-1185">Reference proteome</keyword>
<sequence length="304" mass="33198">MSNISKIDLNLLRALNALLETQSVTRAAERLGLTQPAVSGMLARLRDTFQDPLFVRTQRGLRPTPRAEALTVPLASVLANVEHLLKPEDFDPGTAETTVHIAATDYAQHAIIVPFLSALRREAPGVKIAVQSVTSASFARQLEDRELDMALVTPDMAPDTLRARKLFEESYIGVVRHGHPALSEGSLSLESFCSLDHALMSHDGTHFQGATDAALAAKGLTRHVVATVPSFMILLEIVRNSDVCALVPGRLLEDTSGLTAFRPPIAIEGFTKLLVWHERVHSDPAHIWFRDRLARSLPGRAYGA</sequence>
<dbReference type="InterPro" id="IPR050389">
    <property type="entry name" value="LysR-type_TF"/>
</dbReference>
<evidence type="ECO:0000259" key="5">
    <source>
        <dbReference type="PROSITE" id="PS50931"/>
    </source>
</evidence>
<evidence type="ECO:0000313" key="6">
    <source>
        <dbReference type="EMBL" id="GHB07600.1"/>
    </source>
</evidence>
<dbReference type="Proteomes" id="UP000646745">
    <property type="component" value="Unassembled WGS sequence"/>
</dbReference>
<dbReference type="Pfam" id="PF03466">
    <property type="entry name" value="LysR_substrate"/>
    <property type="match status" value="1"/>
</dbReference>
<dbReference type="PROSITE" id="PS50931">
    <property type="entry name" value="HTH_LYSR"/>
    <property type="match status" value="1"/>
</dbReference>
<keyword evidence="2" id="KW-0805">Transcription regulation</keyword>
<evidence type="ECO:0000256" key="1">
    <source>
        <dbReference type="ARBA" id="ARBA00009437"/>
    </source>
</evidence>
<comment type="similarity">
    <text evidence="1">Belongs to the LysR transcriptional regulatory family.</text>
</comment>
<dbReference type="PANTHER" id="PTHR30118:SF15">
    <property type="entry name" value="TRANSCRIPTIONAL REGULATORY PROTEIN"/>
    <property type="match status" value="1"/>
</dbReference>
<dbReference type="InterPro" id="IPR005119">
    <property type="entry name" value="LysR_subst-bd"/>
</dbReference>
<feature type="domain" description="HTH lysR-type" evidence="5">
    <location>
        <begin position="7"/>
        <end position="64"/>
    </location>
</feature>
<dbReference type="PANTHER" id="PTHR30118">
    <property type="entry name" value="HTH-TYPE TRANSCRIPTIONAL REGULATOR LEUO-RELATED"/>
    <property type="match status" value="1"/>
</dbReference>
<evidence type="ECO:0000256" key="3">
    <source>
        <dbReference type="ARBA" id="ARBA00023125"/>
    </source>
</evidence>
<dbReference type="InterPro" id="IPR000847">
    <property type="entry name" value="LysR_HTH_N"/>
</dbReference>
<gene>
    <name evidence="6" type="ORF">GCM10009038_01030</name>
</gene>
<organism evidence="6 7">
    <name type="scientific">Salinicola rhizosphaerae</name>
    <dbReference type="NCBI Taxonomy" id="1443141"/>
    <lineage>
        <taxon>Bacteria</taxon>
        <taxon>Pseudomonadati</taxon>
        <taxon>Pseudomonadota</taxon>
        <taxon>Gammaproteobacteria</taxon>
        <taxon>Oceanospirillales</taxon>
        <taxon>Halomonadaceae</taxon>
        <taxon>Salinicola</taxon>
    </lineage>
</organism>
<dbReference type="RefSeq" id="WP_189442646.1">
    <property type="nucleotide sequence ID" value="NZ_BMZI01000001.1"/>
</dbReference>
<dbReference type="Gene3D" id="1.10.10.10">
    <property type="entry name" value="Winged helix-like DNA-binding domain superfamily/Winged helix DNA-binding domain"/>
    <property type="match status" value="1"/>
</dbReference>
<dbReference type="Pfam" id="PF00126">
    <property type="entry name" value="HTH_1"/>
    <property type="match status" value="1"/>
</dbReference>
<dbReference type="SUPFAM" id="SSF53850">
    <property type="entry name" value="Periplasmic binding protein-like II"/>
    <property type="match status" value="1"/>
</dbReference>
<evidence type="ECO:0000256" key="4">
    <source>
        <dbReference type="ARBA" id="ARBA00023163"/>
    </source>
</evidence>
<proteinExistence type="inferred from homology"/>
<comment type="caution">
    <text evidence="6">The sequence shown here is derived from an EMBL/GenBank/DDBJ whole genome shotgun (WGS) entry which is preliminary data.</text>
</comment>
<dbReference type="EMBL" id="BMZI01000001">
    <property type="protein sequence ID" value="GHB07600.1"/>
    <property type="molecule type" value="Genomic_DNA"/>
</dbReference>
<evidence type="ECO:0000256" key="2">
    <source>
        <dbReference type="ARBA" id="ARBA00023015"/>
    </source>
</evidence>
<keyword evidence="4" id="KW-0804">Transcription</keyword>
<name>A0ABQ3DM88_9GAMM</name>
<reference evidence="7" key="1">
    <citation type="journal article" date="2019" name="Int. J. Syst. Evol. Microbiol.">
        <title>The Global Catalogue of Microorganisms (GCM) 10K type strain sequencing project: providing services to taxonomists for standard genome sequencing and annotation.</title>
        <authorList>
            <consortium name="The Broad Institute Genomics Platform"/>
            <consortium name="The Broad Institute Genome Sequencing Center for Infectious Disease"/>
            <person name="Wu L."/>
            <person name="Ma J."/>
        </authorList>
    </citation>
    <scope>NUCLEOTIDE SEQUENCE [LARGE SCALE GENOMIC DNA]</scope>
    <source>
        <strain evidence="7">KCTC 32998</strain>
    </source>
</reference>